<name>D1B1I5_SULD5</name>
<dbReference type="Gene3D" id="3.30.420.10">
    <property type="entry name" value="Ribonuclease H-like superfamily/Ribonuclease H"/>
    <property type="match status" value="1"/>
</dbReference>
<dbReference type="CDD" id="cd06127">
    <property type="entry name" value="DEDDh"/>
    <property type="match status" value="1"/>
</dbReference>
<dbReference type="PANTHER" id="PTHR30231:SF4">
    <property type="entry name" value="PROTEIN NEN2"/>
    <property type="match status" value="1"/>
</dbReference>
<reference evidence="6" key="1">
    <citation type="submission" date="2009-11" db="EMBL/GenBank/DDBJ databases">
        <title>The complete genome of Sulfurospirillum deleyianum DSM 6946.</title>
        <authorList>
            <consortium name="US DOE Joint Genome Institute (JGI-PGF)"/>
            <person name="Lucas S."/>
            <person name="Copeland A."/>
            <person name="Lapidus A."/>
            <person name="Glavina del Rio T."/>
            <person name="Dalin E."/>
            <person name="Tice H."/>
            <person name="Bruce D."/>
            <person name="Goodwin L."/>
            <person name="Pitluck S."/>
            <person name="Kyrpides N."/>
            <person name="Mavromatis K."/>
            <person name="Ivanova N."/>
            <person name="Ovchinnikova G."/>
            <person name="Munk A.C."/>
            <person name="Lu M."/>
            <person name="Brettin T."/>
            <person name="Detter J.C."/>
            <person name="Han C."/>
            <person name="Tapia R."/>
            <person name="Larimer F."/>
            <person name="Land M."/>
            <person name="Hauser L."/>
            <person name="Markowitz V."/>
            <person name="Cheng J.F."/>
            <person name="Hugenholtz P."/>
            <person name="Woyke T."/>
            <person name="Wu D."/>
            <person name="Aumann P."/>
            <person name="Schneider S."/>
            <person name="Lang E."/>
            <person name="Spring S."/>
            <person name="Klenk H.P."/>
            <person name="Eisen J.A."/>
        </authorList>
    </citation>
    <scope>NUCLEOTIDE SEQUENCE [LARGE SCALE GENOMIC DNA]</scope>
    <source>
        <strain evidence="6">ATCC 51133 / DSM 6946 / 5175</strain>
    </source>
</reference>
<accession>D1B1I5</accession>
<dbReference type="InterPro" id="IPR046768">
    <property type="entry name" value="ExoX-like_C"/>
</dbReference>
<dbReference type="GO" id="GO:0003676">
    <property type="term" value="F:nucleic acid binding"/>
    <property type="evidence" value="ECO:0007669"/>
    <property type="project" value="InterPro"/>
</dbReference>
<gene>
    <name evidence="5" type="ordered locus">Sdel_0925</name>
</gene>
<dbReference type="OrthoDB" id="9804290at2"/>
<dbReference type="SMART" id="SM00479">
    <property type="entry name" value="EXOIII"/>
    <property type="match status" value="1"/>
</dbReference>
<dbReference type="KEGG" id="sdl:Sdel_0925"/>
<reference evidence="5 6" key="2">
    <citation type="journal article" date="2010" name="Stand. Genomic Sci.">
        <title>Complete genome sequence of Sulfurospirillum deleyianum type strain (5175).</title>
        <authorList>
            <person name="Sikorski J."/>
            <person name="Lapidus A."/>
            <person name="Copeland A."/>
            <person name="Glavina Del Rio T."/>
            <person name="Nolan M."/>
            <person name="Lucas S."/>
            <person name="Chen F."/>
            <person name="Tice H."/>
            <person name="Cheng J.F."/>
            <person name="Saunders E."/>
            <person name="Bruce D."/>
            <person name="Goodwin L."/>
            <person name="Pitluck S."/>
            <person name="Ovchinnikova G."/>
            <person name="Pati A."/>
            <person name="Ivanova N."/>
            <person name="Mavromatis K."/>
            <person name="Chen A."/>
            <person name="Palaniappan K."/>
            <person name="Chain P."/>
            <person name="Land M."/>
            <person name="Hauser L."/>
            <person name="Chang Y.J."/>
            <person name="Jeffries C.D."/>
            <person name="Brettin T."/>
            <person name="Detter J.C."/>
            <person name="Han C."/>
            <person name="Rohde M."/>
            <person name="Lang E."/>
            <person name="Spring S."/>
            <person name="Goker M."/>
            <person name="Bristow J."/>
            <person name="Eisen J.A."/>
            <person name="Markowitz V."/>
            <person name="Hugenholtz P."/>
            <person name="Kyrpides N.C."/>
            <person name="Klenk H.P."/>
        </authorList>
    </citation>
    <scope>NUCLEOTIDE SEQUENCE [LARGE SCALE GENOMIC DNA]</scope>
    <source>
        <strain evidence="6">ATCC 51133 / DSM 6946 / 5175</strain>
    </source>
</reference>
<dbReference type="PANTHER" id="PTHR30231">
    <property type="entry name" value="DNA POLYMERASE III SUBUNIT EPSILON"/>
    <property type="match status" value="1"/>
</dbReference>
<feature type="domain" description="Exonuclease" evidence="4">
    <location>
        <begin position="3"/>
        <end position="178"/>
    </location>
</feature>
<keyword evidence="3 5" id="KW-0269">Exonuclease</keyword>
<dbReference type="eggNOG" id="COG0847">
    <property type="taxonomic scope" value="Bacteria"/>
</dbReference>
<dbReference type="GO" id="GO:0008408">
    <property type="term" value="F:3'-5' exonuclease activity"/>
    <property type="evidence" value="ECO:0007669"/>
    <property type="project" value="TreeGrafter"/>
</dbReference>
<dbReference type="InterPro" id="IPR013520">
    <property type="entry name" value="Ribonucl_H"/>
</dbReference>
<dbReference type="HOGENOM" id="CLU_047806_8_0_7"/>
<dbReference type="GO" id="GO:0006259">
    <property type="term" value="P:DNA metabolic process"/>
    <property type="evidence" value="ECO:0007669"/>
    <property type="project" value="UniProtKB-ARBA"/>
</dbReference>
<dbReference type="AlphaFoldDB" id="D1B1I5"/>
<evidence type="ECO:0000259" key="4">
    <source>
        <dbReference type="SMART" id="SM00479"/>
    </source>
</evidence>
<dbReference type="Pfam" id="PF20600">
    <property type="entry name" value="ExoX-like_C"/>
    <property type="match status" value="1"/>
</dbReference>
<dbReference type="STRING" id="525898.Sdel_0925"/>
<dbReference type="Proteomes" id="UP000002222">
    <property type="component" value="Chromosome"/>
</dbReference>
<proteinExistence type="predicted"/>
<evidence type="ECO:0000256" key="1">
    <source>
        <dbReference type="ARBA" id="ARBA00022722"/>
    </source>
</evidence>
<dbReference type="InterPro" id="IPR036397">
    <property type="entry name" value="RNaseH_sf"/>
</dbReference>
<dbReference type="EMBL" id="CP001816">
    <property type="protein sequence ID" value="ACZ11955.1"/>
    <property type="molecule type" value="Genomic_DNA"/>
</dbReference>
<dbReference type="InterPro" id="IPR012337">
    <property type="entry name" value="RNaseH-like_sf"/>
</dbReference>
<evidence type="ECO:0000313" key="5">
    <source>
        <dbReference type="EMBL" id="ACZ11955.1"/>
    </source>
</evidence>
<keyword evidence="1" id="KW-0540">Nuclease</keyword>
<evidence type="ECO:0000256" key="2">
    <source>
        <dbReference type="ARBA" id="ARBA00022801"/>
    </source>
</evidence>
<dbReference type="Pfam" id="PF00929">
    <property type="entry name" value="RNase_T"/>
    <property type="match status" value="1"/>
</dbReference>
<dbReference type="SUPFAM" id="SSF53098">
    <property type="entry name" value="Ribonuclease H-like"/>
    <property type="match status" value="1"/>
</dbReference>
<evidence type="ECO:0000313" key="6">
    <source>
        <dbReference type="Proteomes" id="UP000002222"/>
    </source>
</evidence>
<dbReference type="RefSeq" id="WP_012856719.1">
    <property type="nucleotide sequence ID" value="NC_013512.1"/>
</dbReference>
<keyword evidence="6" id="KW-1185">Reference proteome</keyword>
<keyword evidence="2" id="KW-0378">Hydrolase</keyword>
<protein>
    <submittedName>
        <fullName evidence="5">Exonuclease RNase T and DNA polymerase III</fullName>
    </submittedName>
</protein>
<sequence length="246" mass="28174">MAKYILFDTETTGNNEEDRIIQIGAMIVDAKGQVEVFDELCSTVLPIKVEAMAVHGITPNLIEGKGLFTDTNFYKTLLSLNNQENYLIAHNMPFDMGMLQKEGFIPDLKIIDTLRVAKHLIPNSPSKALQYLRYDLELYKNEQAEADKYNITIKAHDAIGDVLVMKLLLSKLVVLVKENYPDVNPMIKMEELTSTPIFIETFTFGKYKDRKIAEVCNEDMGYINWMKKNMDLDEDMKYTLDKIIKG</sequence>
<organism evidence="5 6">
    <name type="scientific">Sulfurospirillum deleyianum (strain ATCC 51133 / DSM 6946 / 5175)</name>
    <dbReference type="NCBI Taxonomy" id="525898"/>
    <lineage>
        <taxon>Bacteria</taxon>
        <taxon>Pseudomonadati</taxon>
        <taxon>Campylobacterota</taxon>
        <taxon>Epsilonproteobacteria</taxon>
        <taxon>Campylobacterales</taxon>
        <taxon>Sulfurospirillaceae</taxon>
        <taxon>Sulfurospirillum</taxon>
    </lineage>
</organism>
<evidence type="ECO:0000256" key="3">
    <source>
        <dbReference type="ARBA" id="ARBA00022839"/>
    </source>
</evidence>